<reference evidence="4 5" key="1">
    <citation type="submission" date="2019-03" db="EMBL/GenBank/DDBJ databases">
        <title>Genomics of glacier-inhabiting Cryobacterium strains.</title>
        <authorList>
            <person name="Liu Q."/>
            <person name="Xin Y.-H."/>
        </authorList>
    </citation>
    <scope>NUCLEOTIDE SEQUENCE [LARGE SCALE GENOMIC DNA]</scope>
    <source>
        <strain evidence="4 5">TMT1-23-1</strain>
    </source>
</reference>
<proteinExistence type="predicted"/>
<dbReference type="Pfam" id="PF10099">
    <property type="entry name" value="RskA_C"/>
    <property type="match status" value="1"/>
</dbReference>
<gene>
    <name evidence="4" type="ORF">E3T28_07835</name>
</gene>
<feature type="compositionally biased region" description="Low complexity" evidence="1">
    <location>
        <begin position="110"/>
        <end position="127"/>
    </location>
</feature>
<evidence type="ECO:0000256" key="2">
    <source>
        <dbReference type="SAM" id="Phobius"/>
    </source>
</evidence>
<organism evidence="4 5">
    <name type="scientific">Cryobacterium sinapicolor</name>
    <dbReference type="NCBI Taxonomy" id="1259236"/>
    <lineage>
        <taxon>Bacteria</taxon>
        <taxon>Bacillati</taxon>
        <taxon>Actinomycetota</taxon>
        <taxon>Actinomycetes</taxon>
        <taxon>Micrococcales</taxon>
        <taxon>Microbacteriaceae</taxon>
        <taxon>Cryobacterium</taxon>
    </lineage>
</organism>
<keyword evidence="2" id="KW-1133">Transmembrane helix</keyword>
<accession>A0ABY2J7Q7</accession>
<evidence type="ECO:0000313" key="4">
    <source>
        <dbReference type="EMBL" id="TFD00985.1"/>
    </source>
</evidence>
<feature type="region of interest" description="Disordered" evidence="1">
    <location>
        <begin position="92"/>
        <end position="141"/>
    </location>
</feature>
<comment type="caution">
    <text evidence="4">The sequence shown here is derived from an EMBL/GenBank/DDBJ whole genome shotgun (WGS) entry which is preliminary data.</text>
</comment>
<evidence type="ECO:0000259" key="3">
    <source>
        <dbReference type="Pfam" id="PF10099"/>
    </source>
</evidence>
<feature type="transmembrane region" description="Helical" evidence="2">
    <location>
        <begin position="146"/>
        <end position="168"/>
    </location>
</feature>
<feature type="domain" description="Anti-sigma K factor RskA C-terminal" evidence="3">
    <location>
        <begin position="150"/>
        <end position="278"/>
    </location>
</feature>
<dbReference type="RefSeq" id="WP_134429499.1">
    <property type="nucleotide sequence ID" value="NZ_SOGQ01000034.1"/>
</dbReference>
<name>A0ABY2J7Q7_9MICO</name>
<keyword evidence="2" id="KW-0472">Membrane</keyword>
<dbReference type="InterPro" id="IPR018764">
    <property type="entry name" value="RskA_C"/>
</dbReference>
<evidence type="ECO:0000256" key="1">
    <source>
        <dbReference type="SAM" id="MobiDB-lite"/>
    </source>
</evidence>
<keyword evidence="5" id="KW-1185">Reference proteome</keyword>
<feature type="region of interest" description="Disordered" evidence="1">
    <location>
        <begin position="265"/>
        <end position="289"/>
    </location>
</feature>
<protein>
    <submittedName>
        <fullName evidence="4">Anti-sigma factor</fullName>
    </submittedName>
</protein>
<keyword evidence="2" id="KW-0812">Transmembrane</keyword>
<sequence>MTHIDRENLALIAMAEFDLTDPERQHLSECPECSLELIALQHTVAVGRSARSVELVEPGDRVWAGVHSALGLSGAVAETPRRNDFMVAATEPAPTPVLVPESDPAVEPDSSSTLTPTSSLPSSSTPSATITDIGPGLRPRRRPRNWMPVAVAAGLAGLLGGLGGGIWWQSVQQQEPAPVLLAQARLDPFPGWEAEGSAYVAKTADGHREVVLDVTGVAADSDLREVWLIKADASGLISIGLLDGESGRYVIPDGVDLSQYPLVDVSAEPGDGDPQHSGDSILRGELRTV</sequence>
<evidence type="ECO:0000313" key="5">
    <source>
        <dbReference type="Proteomes" id="UP000297853"/>
    </source>
</evidence>
<dbReference type="Proteomes" id="UP000297853">
    <property type="component" value="Unassembled WGS sequence"/>
</dbReference>
<dbReference type="EMBL" id="SOGQ01000034">
    <property type="protein sequence ID" value="TFD00985.1"/>
    <property type="molecule type" value="Genomic_DNA"/>
</dbReference>